<evidence type="ECO:0000313" key="6">
    <source>
        <dbReference type="Proteomes" id="UP000572988"/>
    </source>
</evidence>
<feature type="transmembrane region" description="Helical" evidence="1">
    <location>
        <begin position="6"/>
        <end position="23"/>
    </location>
</feature>
<evidence type="ECO:0000313" key="2">
    <source>
        <dbReference type="EMBL" id="CAD7358445.1"/>
    </source>
</evidence>
<keyword evidence="1" id="KW-0812">Transmembrane</keyword>
<evidence type="ECO:0000313" key="5">
    <source>
        <dbReference type="Proteomes" id="UP000264146"/>
    </source>
</evidence>
<dbReference type="Proteomes" id="UP000572988">
    <property type="component" value="Unassembled WGS sequence"/>
</dbReference>
<dbReference type="EMBL" id="UHEF01000001">
    <property type="protein sequence ID" value="SUM85741.1"/>
    <property type="molecule type" value="Genomic_DNA"/>
</dbReference>
<dbReference type="AlphaFoldDB" id="A0A7Z7QMI7"/>
<feature type="transmembrane region" description="Helical" evidence="1">
    <location>
        <begin position="103"/>
        <end position="121"/>
    </location>
</feature>
<dbReference type="Proteomes" id="UP000264146">
    <property type="component" value="Chromosome"/>
</dbReference>
<proteinExistence type="predicted"/>
<sequence>MIIINVIIILGLFLLIGYMSGTYKDDWLFVKACGVSLVLMVTALLSLAIAGGLVYILFAFLLHEKGSIFNILVISILAGGFLQFFFVRYMMRLNAYNETLIEILEYFIQWTTILFTLYQFIVTSKGTMAFISTLKINTHSLNIALLNIVILPVLLISWIGIAMTKVYIKDHYKDE</sequence>
<reference evidence="4" key="2">
    <citation type="submission" date="2018-06" db="EMBL/GenBank/DDBJ databases">
        <authorList>
            <consortium name="Pathogen Informatics"/>
            <person name="Doyle S."/>
        </authorList>
    </citation>
    <scope>NUCLEOTIDE SEQUENCE [LARGE SCALE GENOMIC DNA]</scope>
    <source>
        <strain evidence="4">NCTC12218</strain>
    </source>
</reference>
<organism evidence="4">
    <name type="scientific">Staphylococcus schleiferi</name>
    <dbReference type="NCBI Taxonomy" id="1295"/>
    <lineage>
        <taxon>Bacteria</taxon>
        <taxon>Bacillati</taxon>
        <taxon>Bacillota</taxon>
        <taxon>Bacilli</taxon>
        <taxon>Bacillales</taxon>
        <taxon>Staphylococcaceae</taxon>
        <taxon>Staphylococcus</taxon>
    </lineage>
</organism>
<evidence type="ECO:0000256" key="1">
    <source>
        <dbReference type="SAM" id="Phobius"/>
    </source>
</evidence>
<feature type="transmembrane region" description="Helical" evidence="1">
    <location>
        <begin position="141"/>
        <end position="163"/>
    </location>
</feature>
<dbReference type="EMBL" id="LR962863">
    <property type="protein sequence ID" value="CAD7358445.1"/>
    <property type="molecule type" value="Genomic_DNA"/>
</dbReference>
<protein>
    <submittedName>
        <fullName evidence="4">Membrane protein</fullName>
    </submittedName>
</protein>
<dbReference type="GeneID" id="93788798"/>
<reference evidence="2 5" key="3">
    <citation type="submission" date="2020-11" db="EMBL/GenBank/DDBJ databases">
        <authorList>
            <consortium name="Pathogen Informatics"/>
        </authorList>
    </citation>
    <scope>NUCLEOTIDE SEQUENCE [LARGE SCALE GENOMIC DNA]</scope>
    <source>
        <strain evidence="2 5">NCTC12218</strain>
    </source>
</reference>
<gene>
    <name evidence="3" type="ORF">C1O36_03675</name>
    <name evidence="4" type="ORF">NCTC12218_00023</name>
</gene>
<reference evidence="3 6" key="1">
    <citation type="submission" date="2018-01" db="EMBL/GenBank/DDBJ databases">
        <title>Complete genome sequence of Staphylococcus Scheliferi isolated from human.</title>
        <authorList>
            <person name="Abouelkhair M.A."/>
            <person name="Bemis D.A."/>
            <person name="Kania S.A."/>
        </authorList>
    </citation>
    <scope>NUCLEOTIDE SEQUENCE [LARGE SCALE GENOMIC DNA]</scope>
    <source>
        <strain evidence="3 6">ATCC 43808</strain>
    </source>
</reference>
<evidence type="ECO:0000313" key="4">
    <source>
        <dbReference type="EMBL" id="SUM85741.1"/>
    </source>
</evidence>
<accession>A0A7Z7QMI7</accession>
<dbReference type="EMBL" id="POVK01000008">
    <property type="protein sequence ID" value="NHA33631.1"/>
    <property type="molecule type" value="Genomic_DNA"/>
</dbReference>
<feature type="transmembrane region" description="Helical" evidence="1">
    <location>
        <begin position="35"/>
        <end position="62"/>
    </location>
</feature>
<keyword evidence="1" id="KW-1133">Transmembrane helix</keyword>
<keyword evidence="6" id="KW-1185">Reference proteome</keyword>
<dbReference type="RefSeq" id="WP_016425746.1">
    <property type="nucleotide sequence ID" value="NZ_CABKRV010000002.1"/>
</dbReference>
<name>A0A7Z7QMI7_STASC</name>
<feature type="transmembrane region" description="Helical" evidence="1">
    <location>
        <begin position="68"/>
        <end position="91"/>
    </location>
</feature>
<evidence type="ECO:0000313" key="3">
    <source>
        <dbReference type="EMBL" id="NHA33631.1"/>
    </source>
</evidence>
<keyword evidence="1" id="KW-0472">Membrane</keyword>